<feature type="domain" description="Granulins" evidence="5">
    <location>
        <begin position="78"/>
        <end position="91"/>
    </location>
</feature>
<dbReference type="GO" id="GO:0005576">
    <property type="term" value="C:extracellular region"/>
    <property type="evidence" value="ECO:0007669"/>
    <property type="project" value="UniProtKB-SubCell"/>
</dbReference>
<feature type="domain" description="Granulins" evidence="5">
    <location>
        <begin position="5"/>
        <end position="18"/>
    </location>
</feature>
<dbReference type="InterPro" id="IPR000118">
    <property type="entry name" value="Granulin"/>
</dbReference>
<evidence type="ECO:0000313" key="7">
    <source>
        <dbReference type="Proteomes" id="UP000557426"/>
    </source>
</evidence>
<dbReference type="PANTHER" id="PTHR12274:SF3">
    <property type="entry name" value="PROGRANULIN"/>
    <property type="match status" value="1"/>
</dbReference>
<proteinExistence type="inferred from homology"/>
<dbReference type="Pfam" id="PF00396">
    <property type="entry name" value="Granulin"/>
    <property type="match status" value="3"/>
</dbReference>
<dbReference type="PANTHER" id="PTHR12274">
    <property type="entry name" value="GRANULIN"/>
    <property type="match status" value="1"/>
</dbReference>
<dbReference type="AlphaFoldDB" id="A0A7L3FE83"/>
<accession>A0A7L3FE83</accession>
<dbReference type="InterPro" id="IPR037277">
    <property type="entry name" value="Granulin_sf"/>
</dbReference>
<dbReference type="FunFam" id="2.10.25.160:FF:000001">
    <property type="entry name" value="Granulin precursor"/>
    <property type="match status" value="1"/>
</dbReference>
<protein>
    <submittedName>
        <fullName evidence="6">GRN protein</fullName>
    </submittedName>
</protein>
<organism evidence="6 7">
    <name type="scientific">Zapornia atra</name>
    <name type="common">Henderson crake</name>
    <dbReference type="NCBI Taxonomy" id="2585822"/>
    <lineage>
        <taxon>Eukaryota</taxon>
        <taxon>Metazoa</taxon>
        <taxon>Chordata</taxon>
        <taxon>Craniata</taxon>
        <taxon>Vertebrata</taxon>
        <taxon>Euteleostomi</taxon>
        <taxon>Archelosauria</taxon>
        <taxon>Archosauria</taxon>
        <taxon>Dinosauria</taxon>
        <taxon>Saurischia</taxon>
        <taxon>Theropoda</taxon>
        <taxon>Coelurosauria</taxon>
        <taxon>Aves</taxon>
        <taxon>Neognathae</taxon>
        <taxon>Neoaves</taxon>
        <taxon>Gruiformes</taxon>
        <taxon>Rallidae</taxon>
        <taxon>Zapornia</taxon>
    </lineage>
</organism>
<evidence type="ECO:0000256" key="2">
    <source>
        <dbReference type="ARBA" id="ARBA00010093"/>
    </source>
</evidence>
<evidence type="ECO:0000259" key="5">
    <source>
        <dbReference type="PROSITE" id="PS00799"/>
    </source>
</evidence>
<name>A0A7L3FE83_9GRUI</name>
<gene>
    <name evidence="6" type="primary">Grn</name>
    <name evidence="6" type="ORF">ZAPATR_R13535</name>
</gene>
<dbReference type="EMBL" id="VZTU01016345">
    <property type="protein sequence ID" value="NXT79222.1"/>
    <property type="molecule type" value="Genomic_DNA"/>
</dbReference>
<evidence type="ECO:0000256" key="1">
    <source>
        <dbReference type="ARBA" id="ARBA00004613"/>
    </source>
</evidence>
<dbReference type="Gene3D" id="2.10.25.160">
    <property type="entry name" value="Granulin"/>
    <property type="match status" value="2"/>
</dbReference>
<keyword evidence="3" id="KW-0964">Secreted</keyword>
<dbReference type="SUPFAM" id="SSF57277">
    <property type="entry name" value="Granulin repeat"/>
    <property type="match status" value="2"/>
</dbReference>
<keyword evidence="7" id="KW-1185">Reference proteome</keyword>
<evidence type="ECO:0000256" key="4">
    <source>
        <dbReference type="ARBA" id="ARBA00023157"/>
    </source>
</evidence>
<comment type="subcellular location">
    <subcellularLocation>
        <location evidence="1">Secreted</location>
    </subcellularLocation>
</comment>
<sequence>QGVPCADGRHCCPRGSRCSADSASCITPPGTGWRGHTCRAPRAIPCPDGQSECPDDATCCVTASGAWGCCPMPQASCCADKLHCCPHATVCDLARGRCLSPAGDVPMGTPFPAWKRQPPTPVALRQVLCPDGRSACPDGATCCPLPSAQYGCCPLQNAVCCGDGQHCCPQGTACDLEHSVCTSSGGWAQPLASLP</sequence>
<feature type="domain" description="Granulins" evidence="5">
    <location>
        <begin position="161"/>
        <end position="174"/>
    </location>
</feature>
<comment type="similarity">
    <text evidence="2">Belongs to the granulin family.</text>
</comment>
<evidence type="ECO:0000256" key="3">
    <source>
        <dbReference type="ARBA" id="ARBA00022525"/>
    </source>
</evidence>
<reference evidence="6 7" key="1">
    <citation type="submission" date="2019-09" db="EMBL/GenBank/DDBJ databases">
        <title>Bird 10,000 Genomes (B10K) Project - Family phase.</title>
        <authorList>
            <person name="Zhang G."/>
        </authorList>
    </citation>
    <scope>NUCLEOTIDE SEQUENCE [LARGE SCALE GENOMIC DNA]</scope>
    <source>
        <strain evidence="6">B10K-DU-011-47</strain>
        <tissue evidence="6">Mixed tissue sample</tissue>
    </source>
</reference>
<dbReference type="Proteomes" id="UP000557426">
    <property type="component" value="Unassembled WGS sequence"/>
</dbReference>
<feature type="non-terminal residue" evidence="6">
    <location>
        <position position="195"/>
    </location>
</feature>
<keyword evidence="4" id="KW-1015">Disulfide bond</keyword>
<feature type="non-terminal residue" evidence="6">
    <location>
        <position position="1"/>
    </location>
</feature>
<comment type="caution">
    <text evidence="6">The sequence shown here is derived from an EMBL/GenBank/DDBJ whole genome shotgun (WGS) entry which is preliminary data.</text>
</comment>
<dbReference type="PROSITE" id="PS00799">
    <property type="entry name" value="GRANULINS"/>
    <property type="match status" value="3"/>
</dbReference>
<evidence type="ECO:0000313" key="6">
    <source>
        <dbReference type="EMBL" id="NXT79222.1"/>
    </source>
</evidence>
<dbReference type="InterPro" id="IPR039036">
    <property type="entry name" value="Granulin_fam"/>
</dbReference>
<dbReference type="SMART" id="SM00277">
    <property type="entry name" value="GRAN"/>
    <property type="match status" value="2"/>
</dbReference>